<accession>A0ABU5VWW0</accession>
<organism evidence="1 2">
    <name type="scientific">Bacteriovorax antarcticus</name>
    <dbReference type="NCBI Taxonomy" id="3088717"/>
    <lineage>
        <taxon>Bacteria</taxon>
        <taxon>Pseudomonadati</taxon>
        <taxon>Bdellovibrionota</taxon>
        <taxon>Bacteriovoracia</taxon>
        <taxon>Bacteriovoracales</taxon>
        <taxon>Bacteriovoracaceae</taxon>
        <taxon>Bacteriovorax</taxon>
    </lineage>
</organism>
<proteinExistence type="predicted"/>
<reference evidence="1 2" key="1">
    <citation type="submission" date="2023-11" db="EMBL/GenBank/DDBJ databases">
        <title>A Novel Polar Bacteriovorax (B. antarcticus) Isolated from the Biocrust in Antarctica.</title>
        <authorList>
            <person name="Mun W."/>
            <person name="Choi S.Y."/>
            <person name="Mitchell R.J."/>
        </authorList>
    </citation>
    <scope>NUCLEOTIDE SEQUENCE [LARGE SCALE GENOMIC DNA]</scope>
    <source>
        <strain evidence="1 2">PP10</strain>
    </source>
</reference>
<gene>
    <name evidence="1" type="ORF">SHI21_15085</name>
</gene>
<comment type="caution">
    <text evidence="1">The sequence shown here is derived from an EMBL/GenBank/DDBJ whole genome shotgun (WGS) entry which is preliminary data.</text>
</comment>
<protein>
    <recommendedName>
        <fullName evidence="3">Lipoprotein</fullName>
    </recommendedName>
</protein>
<dbReference type="EMBL" id="JAYGJQ010000002">
    <property type="protein sequence ID" value="MEA9357551.1"/>
    <property type="molecule type" value="Genomic_DNA"/>
</dbReference>
<dbReference type="Proteomes" id="UP001302274">
    <property type="component" value="Unassembled WGS sequence"/>
</dbReference>
<evidence type="ECO:0000313" key="2">
    <source>
        <dbReference type="Proteomes" id="UP001302274"/>
    </source>
</evidence>
<evidence type="ECO:0008006" key="3">
    <source>
        <dbReference type="Google" id="ProtNLM"/>
    </source>
</evidence>
<keyword evidence="2" id="KW-1185">Reference proteome</keyword>
<dbReference type="PROSITE" id="PS51257">
    <property type="entry name" value="PROKAR_LIPOPROTEIN"/>
    <property type="match status" value="1"/>
</dbReference>
<sequence>MKKTSLLLLVVVALVGCKASETKKDPEVGGRIGLITVPKERNYTASELVIGRRICAALKNKRTLFDSLTNMQEQFRFRGELKNCDSTIIYGQTEFTAAISNVSSTEFEYVATTNRTNYFKDVVTDQNGAMRALCDSLATTDSISNTTLSGSSYLTISLMISEGYDRFEVAKQSRDSAGNYNLVSGEAVSVITQKTQAAEKFFGVEKGRVRYSACSGSKDYSAVGQTWLTALTSF</sequence>
<dbReference type="RefSeq" id="WP_323577600.1">
    <property type="nucleotide sequence ID" value="NZ_JAYGJQ010000002.1"/>
</dbReference>
<name>A0ABU5VWW0_9BACT</name>
<evidence type="ECO:0000313" key="1">
    <source>
        <dbReference type="EMBL" id="MEA9357551.1"/>
    </source>
</evidence>